<proteinExistence type="inferred from homology"/>
<feature type="chain" id="PRO_5044737164" description="Big-1 domain-containing protein" evidence="2">
    <location>
        <begin position="21"/>
        <end position="674"/>
    </location>
</feature>
<evidence type="ECO:0000313" key="5">
    <source>
        <dbReference type="EMBL" id="GGH44323.1"/>
    </source>
</evidence>
<accession>N9Q1E0</accession>
<evidence type="ECO:0000256" key="1">
    <source>
        <dbReference type="ARBA" id="ARBA00010116"/>
    </source>
</evidence>
<evidence type="ECO:0000259" key="3">
    <source>
        <dbReference type="PROSITE" id="PS51127"/>
    </source>
</evidence>
<feature type="signal peptide" evidence="2">
    <location>
        <begin position="1"/>
        <end position="20"/>
    </location>
</feature>
<dbReference type="HOGENOM" id="CLU_409736_0_0_6"/>
<sequence length="674" mass="69906">MNKKQLTLKLSAIAVSVLLASCGGGGGGYYGSNNNSSSGGDNNNSSGGNGETPVTAVNIGTISLTDSNGNAVTTITNQGVTAQVVVKDNNGKGISGAVVTFTGSNMVFGTTNATALTNAEGVATISIIPTDPTVTGVYVLSATAVYNNVTSTPANLNIVFSKQDVVISNMLAASSTLESGGSTLLSLVTQDSKGNYQNNVPVNFTADCGSFSNSNVTSSNQGNIATTYYAFDSKGNLCDGNQQIRAATSTGVTSSISVSIARALATSVIYTTKDPVQLGINSSGSSSSGQIEFTVYSNGTVLKNQDVTVSLEKAPTDLNFIRLGNRTAQTIKSDSEGKVIVTVYPGNIPGPVEIKASLSNGLSALSKNVTVTTGRATQKSFSLSTSKQSLQSDKDGDIASITAMLADRNSNSVPDGTVVNFVAEGGKVDGSCKTVDGQCSVNLRTQNPRPANGRVTVLAYVEGDKSYTDKDGDGVYTPISAGGIDTLDNNIGNFFRDDNENATYDSGNGEFLYKRVAAPYSTNLCTISSVFQPNIPYTCDDQLATTLRQQMIFSFASDTPTFINNYGISGNLITSDSFGFQVFGNSMLTVPMPSGTTIGVSTEDNTDANNLSCTAKIVKGDNPVPSVMNLESPSSFSNSTVTKYGAELKGCAAGDRILVTITAPNKVTSFRFIR</sequence>
<dbReference type="InterPro" id="IPR003344">
    <property type="entry name" value="Big_1_dom"/>
</dbReference>
<feature type="domain" description="Big-1" evidence="3">
    <location>
        <begin position="61"/>
        <end position="159"/>
    </location>
</feature>
<dbReference type="Proteomes" id="UP000013200">
    <property type="component" value="Unassembled WGS sequence"/>
</dbReference>
<reference evidence="5" key="3">
    <citation type="submission" date="2024-03" db="EMBL/GenBank/DDBJ databases">
        <authorList>
            <person name="Sun Q."/>
            <person name="Sedlacek I."/>
        </authorList>
    </citation>
    <scope>NUCLEOTIDE SEQUENCE</scope>
    <source>
        <strain evidence="5">CCM 8635</strain>
    </source>
</reference>
<dbReference type="EMBL" id="BMDA01000007">
    <property type="protein sequence ID" value="GGH44323.1"/>
    <property type="molecule type" value="Genomic_DNA"/>
</dbReference>
<dbReference type="AlphaFoldDB" id="N9Q1E0"/>
<evidence type="ECO:0000313" key="4">
    <source>
        <dbReference type="EMBL" id="ENX39554.1"/>
    </source>
</evidence>
<dbReference type="EMBL" id="APSA01000004">
    <property type="protein sequence ID" value="ENX39554.1"/>
    <property type="molecule type" value="Genomic_DNA"/>
</dbReference>
<dbReference type="InterPro" id="IPR013783">
    <property type="entry name" value="Ig-like_fold"/>
</dbReference>
<reference evidence="4 6" key="1">
    <citation type="submission" date="2013-02" db="EMBL/GenBank/DDBJ databases">
        <title>The Genome Sequence of Acinetobacter sp. NIPH 3623.</title>
        <authorList>
            <consortium name="The Broad Institute Genome Sequencing Platform"/>
            <consortium name="The Broad Institute Genome Sequencing Center for Infectious Disease"/>
            <person name="Cerqueira G."/>
            <person name="Feldgarden M."/>
            <person name="Courvalin P."/>
            <person name="Perichon B."/>
            <person name="Grillot-Courvalin C."/>
            <person name="Clermont D."/>
            <person name="Rocha E."/>
            <person name="Yoon E.-J."/>
            <person name="Nemec A."/>
            <person name="Walker B."/>
            <person name="Young S.K."/>
            <person name="Zeng Q."/>
            <person name="Gargeya S."/>
            <person name="Fitzgerald M."/>
            <person name="Haas B."/>
            <person name="Abouelleil A."/>
            <person name="Alvarado L."/>
            <person name="Arachchi H.M."/>
            <person name="Berlin A.M."/>
            <person name="Chapman S.B."/>
            <person name="Dewar J."/>
            <person name="Goldberg J."/>
            <person name="Griggs A."/>
            <person name="Gujja S."/>
            <person name="Hansen M."/>
            <person name="Howarth C."/>
            <person name="Imamovic A."/>
            <person name="Larimer J."/>
            <person name="McCowan C."/>
            <person name="Murphy C."/>
            <person name="Neiman D."/>
            <person name="Pearson M."/>
            <person name="Priest M."/>
            <person name="Roberts A."/>
            <person name="Saif S."/>
            <person name="Shea T."/>
            <person name="Sisk P."/>
            <person name="Sykes S."/>
            <person name="Wortman J."/>
            <person name="Nusbaum C."/>
            <person name="Birren B."/>
        </authorList>
    </citation>
    <scope>NUCLEOTIDE SEQUENCE [LARGE SCALE GENOMIC DNA]</scope>
    <source>
        <strain evidence="4 6">NIPH 3623</strain>
    </source>
</reference>
<keyword evidence="2" id="KW-0732">Signal</keyword>
<dbReference type="SUPFAM" id="SSF49373">
    <property type="entry name" value="Invasin/intimin cell-adhesion fragments"/>
    <property type="match status" value="2"/>
</dbReference>
<evidence type="ECO:0000313" key="6">
    <source>
        <dbReference type="Proteomes" id="UP000013200"/>
    </source>
</evidence>
<evidence type="ECO:0000313" key="7">
    <source>
        <dbReference type="Proteomes" id="UP000652691"/>
    </source>
</evidence>
<dbReference type="PROSITE" id="PS51257">
    <property type="entry name" value="PROKAR_LIPOPROTEIN"/>
    <property type="match status" value="1"/>
</dbReference>
<dbReference type="InterPro" id="IPR008964">
    <property type="entry name" value="Invasin/intimin_cell_adhesion"/>
</dbReference>
<comment type="caution">
    <text evidence="4">The sequence shown here is derived from an EMBL/GenBank/DDBJ whole genome shotgun (WGS) entry which is preliminary data.</text>
</comment>
<keyword evidence="6" id="KW-1185">Reference proteome</keyword>
<dbReference type="Gene3D" id="2.60.40.10">
    <property type="entry name" value="Immunoglobulins"/>
    <property type="match status" value="2"/>
</dbReference>
<reference evidence="5 7" key="2">
    <citation type="journal article" date="2014" name="Int. J. Syst. Evol. Microbiol.">
        <title>Complete genome sequence of Corynebacterium casei LMG S-19264T (=DSM 44701T), isolated from a smear-ripened cheese.</title>
        <authorList>
            <consortium name="US DOE Joint Genome Institute (JGI-PGF)"/>
            <person name="Walter F."/>
            <person name="Albersmeier A."/>
            <person name="Kalinowski J."/>
            <person name="Ruckert C."/>
        </authorList>
    </citation>
    <scope>NUCLEOTIDE SEQUENCE [LARGE SCALE GENOMIC DNA]</scope>
    <source>
        <strain evidence="5 7">CCM 8635</strain>
    </source>
</reference>
<comment type="similarity">
    <text evidence="1">Belongs to the intimin/invasin family.</text>
</comment>
<protein>
    <recommendedName>
        <fullName evidence="3">Big-1 domain-containing protein</fullName>
    </recommendedName>
</protein>
<organism evidence="4 6">
    <name type="scientific">Acinetobacter courvalinii</name>
    <dbReference type="NCBI Taxonomy" id="280147"/>
    <lineage>
        <taxon>Bacteria</taxon>
        <taxon>Pseudomonadati</taxon>
        <taxon>Pseudomonadota</taxon>
        <taxon>Gammaproteobacteria</taxon>
        <taxon>Moraxellales</taxon>
        <taxon>Moraxellaceae</taxon>
        <taxon>Acinetobacter</taxon>
    </lineage>
</organism>
<dbReference type="PROSITE" id="PS51127">
    <property type="entry name" value="BIG1"/>
    <property type="match status" value="1"/>
</dbReference>
<evidence type="ECO:0000256" key="2">
    <source>
        <dbReference type="SAM" id="SignalP"/>
    </source>
</evidence>
<dbReference type="STRING" id="1217698.F888_01031"/>
<dbReference type="Proteomes" id="UP000652691">
    <property type="component" value="Unassembled WGS sequence"/>
</dbReference>
<gene>
    <name evidence="4" type="ORF">F888_01031</name>
    <name evidence="5" type="ORF">GCM10007354_33310</name>
</gene>
<dbReference type="PATRIC" id="fig|1217698.3.peg.991"/>
<name>N9Q1E0_9GAMM</name>